<protein>
    <recommendedName>
        <fullName evidence="3">Flagellar FliJ protein</fullName>
    </recommendedName>
</protein>
<name>A0ABX7T1M1_9SPHN</name>
<keyword evidence="2" id="KW-1185">Reference proteome</keyword>
<organism evidence="1 2">
    <name type="scientific">Parasphingorhabdus cellanae</name>
    <dbReference type="NCBI Taxonomy" id="2806553"/>
    <lineage>
        <taxon>Bacteria</taxon>
        <taxon>Pseudomonadati</taxon>
        <taxon>Pseudomonadota</taxon>
        <taxon>Alphaproteobacteria</taxon>
        <taxon>Sphingomonadales</taxon>
        <taxon>Sphingomonadaceae</taxon>
        <taxon>Parasphingorhabdus</taxon>
    </lineage>
</organism>
<dbReference type="Gene3D" id="1.10.287.1700">
    <property type="match status" value="1"/>
</dbReference>
<gene>
    <name evidence="1" type="ORF">J4G78_14780</name>
</gene>
<dbReference type="EMBL" id="CP071794">
    <property type="protein sequence ID" value="QTD55456.1"/>
    <property type="molecule type" value="Genomic_DNA"/>
</dbReference>
<dbReference type="RefSeq" id="WP_207987294.1">
    <property type="nucleotide sequence ID" value="NZ_CP071794.1"/>
</dbReference>
<evidence type="ECO:0000313" key="2">
    <source>
        <dbReference type="Proteomes" id="UP000663923"/>
    </source>
</evidence>
<dbReference type="InterPro" id="IPR053716">
    <property type="entry name" value="Flag_assembly_chemotaxis_eff"/>
</dbReference>
<dbReference type="Proteomes" id="UP000663923">
    <property type="component" value="Chromosome"/>
</dbReference>
<evidence type="ECO:0000313" key="1">
    <source>
        <dbReference type="EMBL" id="QTD55456.1"/>
    </source>
</evidence>
<sequence length="144" mass="16263">MKGLQRILKVRDTQKKLKESELAKAGNHCTALQNSAARIKGLQTDIFSDVEAIDADMLSARMELSGRLVDAERSIEASIETARQEFAQAERQSLAARTTYESTEKILQSNLRKAQKAETFKADIKHNILYNIGKNKKKGRRDDR</sequence>
<reference evidence="1 2" key="1">
    <citation type="submission" date="2021-03" db="EMBL/GenBank/DDBJ databases">
        <title>Complete genome of Parasphingorhabdus_sp.JHSY0214.</title>
        <authorList>
            <person name="Yoo J.H."/>
            <person name="Bae J.W."/>
        </authorList>
    </citation>
    <scope>NUCLEOTIDE SEQUENCE [LARGE SCALE GENOMIC DNA]</scope>
    <source>
        <strain evidence="1 2">JHSY0214</strain>
    </source>
</reference>
<evidence type="ECO:0008006" key="3">
    <source>
        <dbReference type="Google" id="ProtNLM"/>
    </source>
</evidence>
<proteinExistence type="predicted"/>
<accession>A0ABX7T1M1</accession>